<evidence type="ECO:0000313" key="12">
    <source>
        <dbReference type="Proteomes" id="UP001488805"/>
    </source>
</evidence>
<keyword evidence="2" id="KW-0479">Metal-binding</keyword>
<evidence type="ECO:0000256" key="9">
    <source>
        <dbReference type="SAM" id="MobiDB-lite"/>
    </source>
</evidence>
<protein>
    <recommendedName>
        <fullName evidence="10">C2H2-type domain-containing protein</fullName>
    </recommendedName>
</protein>
<feature type="domain" description="C2H2-type" evidence="10">
    <location>
        <begin position="446"/>
        <end position="473"/>
    </location>
</feature>
<dbReference type="Proteomes" id="UP001488805">
    <property type="component" value="Unassembled WGS sequence"/>
</dbReference>
<evidence type="ECO:0000256" key="2">
    <source>
        <dbReference type="ARBA" id="ARBA00022723"/>
    </source>
</evidence>
<dbReference type="SUPFAM" id="SSF57667">
    <property type="entry name" value="beta-beta-alpha zinc fingers"/>
    <property type="match status" value="4"/>
</dbReference>
<dbReference type="InterPro" id="IPR013087">
    <property type="entry name" value="Znf_C2H2_type"/>
</dbReference>
<feature type="domain" description="C2H2-type" evidence="10">
    <location>
        <begin position="389"/>
        <end position="417"/>
    </location>
</feature>
<evidence type="ECO:0000256" key="6">
    <source>
        <dbReference type="ARBA" id="ARBA00023242"/>
    </source>
</evidence>
<comment type="subcellular location">
    <subcellularLocation>
        <location evidence="1">Nucleus</location>
    </subcellularLocation>
</comment>
<evidence type="ECO:0000256" key="7">
    <source>
        <dbReference type="PROSITE-ProRule" id="PRU00042"/>
    </source>
</evidence>
<gene>
    <name evidence="11" type="ORF">VZT92_001255</name>
</gene>
<sequence>MSGTRLLRLRVNERLEAAVEEIFGLVEKTIEEYEEGAVRSKREILQLKQQIEQLTVLKPEVVLLRADTQLVSKKRPPSLQQYEITVEEIPVVDEMKIQEHPQVKEEPVERCMSPDMEADASNNVEVKKEVNHLKQHIELLAVLKAEVTSFKTDTEEILPSQQPDCLHLEEIKTQIKEEQVERCISPDMEADASNEDEVGHPDSEPDANCELLPPSIDVDWNGTDGSLSARRSRSAALEQPGREDKSCRFCGKHFSKDSFLIKHVAKSHKGHKAFQCLQCNKEFEQRYRIVKHTRIHTGEKPFSCDYCDKTFAQNSARNVHMKHHTGEKPSDDHEQQLARHVRTHTGEKPFRQNPPSTAGTVNEGDSSSSRRSRRVKVSVGLEQPRREDKSCRFCGASFVKDSFLIRHVAKSHKGHQAFKCLECKKEFEQRYLLIQHARIHTGEKPFSCDYCDKTFVQNCNRLVHMRRHAGEKPCLCRTCGKRFPSRNHVLLCGGTRGKDTAQHVAELCS</sequence>
<feature type="domain" description="C2H2-type" evidence="10">
    <location>
        <begin position="274"/>
        <end position="301"/>
    </location>
</feature>
<evidence type="ECO:0000256" key="8">
    <source>
        <dbReference type="SAM" id="Coils"/>
    </source>
</evidence>
<dbReference type="PROSITE" id="PS50157">
    <property type="entry name" value="ZINC_FINGER_C2H2_2"/>
    <property type="match status" value="6"/>
</dbReference>
<dbReference type="AlphaFoldDB" id="A0AAW1G238"/>
<keyword evidence="12" id="KW-1185">Reference proteome</keyword>
<feature type="region of interest" description="Disordered" evidence="9">
    <location>
        <begin position="191"/>
        <end position="214"/>
    </location>
</feature>
<feature type="domain" description="C2H2-type" evidence="10">
    <location>
        <begin position="302"/>
        <end position="329"/>
    </location>
</feature>
<organism evidence="11 12">
    <name type="scientific">Zoarces viviparus</name>
    <name type="common">Viviparous eelpout</name>
    <name type="synonym">Blennius viviparus</name>
    <dbReference type="NCBI Taxonomy" id="48416"/>
    <lineage>
        <taxon>Eukaryota</taxon>
        <taxon>Metazoa</taxon>
        <taxon>Chordata</taxon>
        <taxon>Craniata</taxon>
        <taxon>Vertebrata</taxon>
        <taxon>Euteleostomi</taxon>
        <taxon>Actinopterygii</taxon>
        <taxon>Neopterygii</taxon>
        <taxon>Teleostei</taxon>
        <taxon>Neoteleostei</taxon>
        <taxon>Acanthomorphata</taxon>
        <taxon>Eupercaria</taxon>
        <taxon>Perciformes</taxon>
        <taxon>Cottioidei</taxon>
        <taxon>Zoarcales</taxon>
        <taxon>Zoarcidae</taxon>
        <taxon>Zoarcinae</taxon>
        <taxon>Zoarces</taxon>
    </lineage>
</organism>
<dbReference type="GO" id="GO:0008270">
    <property type="term" value="F:zinc ion binding"/>
    <property type="evidence" value="ECO:0007669"/>
    <property type="project" value="UniProtKB-KW"/>
</dbReference>
<dbReference type="FunFam" id="3.30.160.60:FF:002343">
    <property type="entry name" value="Zinc finger protein 33A"/>
    <property type="match status" value="1"/>
</dbReference>
<dbReference type="PANTHER" id="PTHR16515">
    <property type="entry name" value="PR DOMAIN ZINC FINGER PROTEIN"/>
    <property type="match status" value="1"/>
</dbReference>
<comment type="caution">
    <text evidence="11">The sequence shown here is derived from an EMBL/GenBank/DDBJ whole genome shotgun (WGS) entry which is preliminary data.</text>
</comment>
<evidence type="ECO:0000259" key="10">
    <source>
        <dbReference type="PROSITE" id="PS50157"/>
    </source>
</evidence>
<evidence type="ECO:0000313" key="11">
    <source>
        <dbReference type="EMBL" id="KAK9541192.1"/>
    </source>
</evidence>
<dbReference type="GO" id="GO:0005634">
    <property type="term" value="C:nucleus"/>
    <property type="evidence" value="ECO:0007669"/>
    <property type="project" value="UniProtKB-SubCell"/>
</dbReference>
<keyword evidence="5" id="KW-0862">Zinc</keyword>
<feature type="region of interest" description="Disordered" evidence="9">
    <location>
        <begin position="220"/>
        <end position="239"/>
    </location>
</feature>
<dbReference type="PANTHER" id="PTHR16515:SF49">
    <property type="entry name" value="GASTRULA ZINC FINGER PROTEIN XLCGF49.1-LIKE-RELATED"/>
    <property type="match status" value="1"/>
</dbReference>
<evidence type="ECO:0000256" key="5">
    <source>
        <dbReference type="ARBA" id="ARBA00022833"/>
    </source>
</evidence>
<name>A0AAW1G238_ZOAVI</name>
<keyword evidence="6" id="KW-0539">Nucleus</keyword>
<feature type="compositionally biased region" description="Polar residues" evidence="9">
    <location>
        <begin position="353"/>
        <end position="365"/>
    </location>
</feature>
<keyword evidence="8" id="KW-0175">Coiled coil</keyword>
<feature type="domain" description="C2H2-type" evidence="10">
    <location>
        <begin position="245"/>
        <end position="273"/>
    </location>
</feature>
<dbReference type="InterPro" id="IPR050331">
    <property type="entry name" value="Zinc_finger"/>
</dbReference>
<dbReference type="PROSITE" id="PS00028">
    <property type="entry name" value="ZINC_FINGER_C2H2_1"/>
    <property type="match status" value="6"/>
</dbReference>
<feature type="coiled-coil region" evidence="8">
    <location>
        <begin position="30"/>
        <end position="57"/>
    </location>
</feature>
<dbReference type="SMART" id="SM00355">
    <property type="entry name" value="ZnF_C2H2"/>
    <property type="match status" value="6"/>
</dbReference>
<dbReference type="FunFam" id="3.30.160.60:FF:000110">
    <property type="entry name" value="Zinc finger protein-like"/>
    <property type="match status" value="1"/>
</dbReference>
<evidence type="ECO:0000256" key="1">
    <source>
        <dbReference type="ARBA" id="ARBA00004123"/>
    </source>
</evidence>
<evidence type="ECO:0000256" key="3">
    <source>
        <dbReference type="ARBA" id="ARBA00022737"/>
    </source>
</evidence>
<feature type="region of interest" description="Disordered" evidence="9">
    <location>
        <begin position="343"/>
        <end position="381"/>
    </location>
</feature>
<accession>A0AAW1G238</accession>
<feature type="domain" description="C2H2-type" evidence="10">
    <location>
        <begin position="418"/>
        <end position="445"/>
    </location>
</feature>
<proteinExistence type="predicted"/>
<dbReference type="InterPro" id="IPR036236">
    <property type="entry name" value="Znf_C2H2_sf"/>
</dbReference>
<evidence type="ECO:0000256" key="4">
    <source>
        <dbReference type="ARBA" id="ARBA00022771"/>
    </source>
</evidence>
<keyword evidence="4 7" id="KW-0863">Zinc-finger</keyword>
<dbReference type="FunFam" id="3.30.160.60:FF:000634">
    <property type="entry name" value="Zinc finger X-chromosomal protein"/>
    <property type="match status" value="1"/>
</dbReference>
<keyword evidence="3" id="KW-0677">Repeat</keyword>
<dbReference type="Gene3D" id="3.30.160.60">
    <property type="entry name" value="Classic Zinc Finger"/>
    <property type="match status" value="6"/>
</dbReference>
<dbReference type="GO" id="GO:0010468">
    <property type="term" value="P:regulation of gene expression"/>
    <property type="evidence" value="ECO:0007669"/>
    <property type="project" value="TreeGrafter"/>
</dbReference>
<dbReference type="EMBL" id="JBCEZU010000002">
    <property type="protein sequence ID" value="KAK9541192.1"/>
    <property type="molecule type" value="Genomic_DNA"/>
</dbReference>
<dbReference type="Pfam" id="PF00096">
    <property type="entry name" value="zf-C2H2"/>
    <property type="match status" value="3"/>
</dbReference>
<reference evidence="11 12" key="1">
    <citation type="journal article" date="2024" name="Genome Biol. Evol.">
        <title>Chromosome-level genome assembly of the viviparous eelpout Zoarces viviparus.</title>
        <authorList>
            <person name="Fuhrmann N."/>
            <person name="Brasseur M.V."/>
            <person name="Bakowski C.E."/>
            <person name="Podsiadlowski L."/>
            <person name="Prost S."/>
            <person name="Krehenwinkel H."/>
            <person name="Mayer C."/>
        </authorList>
    </citation>
    <scope>NUCLEOTIDE SEQUENCE [LARGE SCALE GENOMIC DNA]</scope>
    <source>
        <strain evidence="11">NO-MEL_2022_Ind0_liver</strain>
    </source>
</reference>